<sequence>MKNLQFINAQSCLIVHRHLESRLRASSFACFVSSSHCRGGALLKWLVMVVVSRPEAACHRYGLPVPVKQSRQHPRINCQVASPDFRSTLRLNLRFGYCGQQEAFIVSTARGNVSIEEVIDNVFIPNGYRLVSNKKIIPEIKSIHPLTCEQVFDSWQMMKPIKVEKAKTQNFSKYSYEDSLAVYYSTSYYGIRGKKGAVELEIEHPKISFLPVTHLVKHREIYYNSFDFIEVQKIFCMLKTKGIFYLGVPVGADNVGYNCHRTYGRLRLAFLLAGFDLLNVFYTEKEPINLTLDQLNKKYYNPHIFVHYVFVLRKP</sequence>
<protein>
    <submittedName>
        <fullName evidence="2">Uncharacterized protein</fullName>
    </submittedName>
</protein>
<dbReference type="Pfam" id="PF03269">
    <property type="entry name" value="DUF268"/>
    <property type="match status" value="1"/>
</dbReference>
<keyword evidence="1" id="KW-1185">Reference proteome</keyword>
<organism evidence="1 2">
    <name type="scientific">Ditylenchus dipsaci</name>
    <dbReference type="NCBI Taxonomy" id="166011"/>
    <lineage>
        <taxon>Eukaryota</taxon>
        <taxon>Metazoa</taxon>
        <taxon>Ecdysozoa</taxon>
        <taxon>Nematoda</taxon>
        <taxon>Chromadorea</taxon>
        <taxon>Rhabditida</taxon>
        <taxon>Tylenchina</taxon>
        <taxon>Tylenchomorpha</taxon>
        <taxon>Sphaerularioidea</taxon>
        <taxon>Anguinidae</taxon>
        <taxon>Anguininae</taxon>
        <taxon>Ditylenchus</taxon>
    </lineage>
</organism>
<dbReference type="WBParaSite" id="jg11864">
    <property type="protein sequence ID" value="jg11864"/>
    <property type="gene ID" value="jg11864"/>
</dbReference>
<dbReference type="AlphaFoldDB" id="A0A915CT55"/>
<proteinExistence type="predicted"/>
<reference evidence="2" key="1">
    <citation type="submission" date="2022-11" db="UniProtKB">
        <authorList>
            <consortium name="WormBaseParasite"/>
        </authorList>
    </citation>
    <scope>IDENTIFICATION</scope>
</reference>
<accession>A0A915CT55</accession>
<evidence type="ECO:0000313" key="2">
    <source>
        <dbReference type="WBParaSite" id="jg11864"/>
    </source>
</evidence>
<dbReference type="Proteomes" id="UP000887574">
    <property type="component" value="Unplaced"/>
</dbReference>
<evidence type="ECO:0000313" key="1">
    <source>
        <dbReference type="Proteomes" id="UP000887574"/>
    </source>
</evidence>
<dbReference type="InterPro" id="IPR004951">
    <property type="entry name" value="DUF268_CAE_spp"/>
</dbReference>
<name>A0A915CT55_9BILA</name>